<keyword evidence="3" id="KW-1185">Reference proteome</keyword>
<evidence type="ECO:0000256" key="1">
    <source>
        <dbReference type="SAM" id="MobiDB-lite"/>
    </source>
</evidence>
<dbReference type="EMBL" id="KN817654">
    <property type="protein sequence ID" value="KJA15095.1"/>
    <property type="molecule type" value="Genomic_DNA"/>
</dbReference>
<name>A0A0D2P3I1_HYPSF</name>
<feature type="region of interest" description="Disordered" evidence="1">
    <location>
        <begin position="1"/>
        <end position="34"/>
    </location>
</feature>
<gene>
    <name evidence="2" type="ORF">HYPSUDRAFT_208157</name>
</gene>
<evidence type="ECO:0000313" key="3">
    <source>
        <dbReference type="Proteomes" id="UP000054270"/>
    </source>
</evidence>
<sequence>MHGQMSRSPAHVPPPTAGLRAPIPAGAYRSGTRTALPHTSLRDVPLSGASNFALEVTTRKTISPTCRAFIQTTSTVRKSQPQRSAIDAYPPHHRFVGLLDPSRFLVAGGR</sequence>
<accession>A0A0D2P3I1</accession>
<organism evidence="2 3">
    <name type="scientific">Hypholoma sublateritium (strain FD-334 SS-4)</name>
    <dbReference type="NCBI Taxonomy" id="945553"/>
    <lineage>
        <taxon>Eukaryota</taxon>
        <taxon>Fungi</taxon>
        <taxon>Dikarya</taxon>
        <taxon>Basidiomycota</taxon>
        <taxon>Agaricomycotina</taxon>
        <taxon>Agaricomycetes</taxon>
        <taxon>Agaricomycetidae</taxon>
        <taxon>Agaricales</taxon>
        <taxon>Agaricineae</taxon>
        <taxon>Strophariaceae</taxon>
        <taxon>Hypholoma</taxon>
    </lineage>
</organism>
<proteinExistence type="predicted"/>
<reference evidence="3" key="1">
    <citation type="submission" date="2014-04" db="EMBL/GenBank/DDBJ databases">
        <title>Evolutionary Origins and Diversification of the Mycorrhizal Mutualists.</title>
        <authorList>
            <consortium name="DOE Joint Genome Institute"/>
            <consortium name="Mycorrhizal Genomics Consortium"/>
            <person name="Kohler A."/>
            <person name="Kuo A."/>
            <person name="Nagy L.G."/>
            <person name="Floudas D."/>
            <person name="Copeland A."/>
            <person name="Barry K.W."/>
            <person name="Cichocki N."/>
            <person name="Veneault-Fourrey C."/>
            <person name="LaButti K."/>
            <person name="Lindquist E.A."/>
            <person name="Lipzen A."/>
            <person name="Lundell T."/>
            <person name="Morin E."/>
            <person name="Murat C."/>
            <person name="Riley R."/>
            <person name="Ohm R."/>
            <person name="Sun H."/>
            <person name="Tunlid A."/>
            <person name="Henrissat B."/>
            <person name="Grigoriev I.V."/>
            <person name="Hibbett D.S."/>
            <person name="Martin F."/>
        </authorList>
    </citation>
    <scope>NUCLEOTIDE SEQUENCE [LARGE SCALE GENOMIC DNA]</scope>
    <source>
        <strain evidence="3">FD-334 SS-4</strain>
    </source>
</reference>
<dbReference type="Proteomes" id="UP000054270">
    <property type="component" value="Unassembled WGS sequence"/>
</dbReference>
<protein>
    <submittedName>
        <fullName evidence="2">Uncharacterized protein</fullName>
    </submittedName>
</protein>
<dbReference type="AlphaFoldDB" id="A0A0D2P3I1"/>
<evidence type="ECO:0000313" key="2">
    <source>
        <dbReference type="EMBL" id="KJA15095.1"/>
    </source>
</evidence>